<dbReference type="Proteomes" id="UP000596157">
    <property type="component" value="Chromosome"/>
</dbReference>
<dbReference type="InterPro" id="IPR036779">
    <property type="entry name" value="LysM_dom_sf"/>
</dbReference>
<keyword evidence="13" id="KW-1185">Reference proteome</keyword>
<protein>
    <recommendedName>
        <fullName evidence="3">Intimin</fullName>
    </recommendedName>
    <alternativeName>
        <fullName evidence="8">Attaching and effacing protein</fullName>
    </alternativeName>
</protein>
<dbReference type="InterPro" id="IPR003343">
    <property type="entry name" value="Big_2"/>
</dbReference>
<dbReference type="InterPro" id="IPR008964">
    <property type="entry name" value="Invasin/intimin_cell_adhesion"/>
</dbReference>
<evidence type="ECO:0000256" key="1">
    <source>
        <dbReference type="ARBA" id="ARBA00004442"/>
    </source>
</evidence>
<dbReference type="Gene3D" id="2.60.40.10">
    <property type="entry name" value="Immunoglobulins"/>
    <property type="match status" value="15"/>
</dbReference>
<dbReference type="InterPro" id="IPR038177">
    <property type="entry name" value="IAT_beta_sf"/>
</dbReference>
<evidence type="ECO:0000256" key="3">
    <source>
        <dbReference type="ARBA" id="ARBA00017346"/>
    </source>
</evidence>
<organism evidence="12 13">
    <name type="scientific">Providencia manganoxydans</name>
    <dbReference type="NCBI Taxonomy" id="2923283"/>
    <lineage>
        <taxon>Bacteria</taxon>
        <taxon>Pseudomonadati</taxon>
        <taxon>Pseudomonadota</taxon>
        <taxon>Gammaproteobacteria</taxon>
        <taxon>Enterobacterales</taxon>
        <taxon>Morganellaceae</taxon>
        <taxon>Providencia</taxon>
    </lineage>
</organism>
<feature type="domain" description="Big-1" evidence="10">
    <location>
        <begin position="744"/>
        <end position="836"/>
    </location>
</feature>
<dbReference type="InterPro" id="IPR003344">
    <property type="entry name" value="Big_1_dom"/>
</dbReference>
<keyword evidence="9" id="KW-1133">Transmembrane helix</keyword>
<dbReference type="InterPro" id="IPR018392">
    <property type="entry name" value="LysM"/>
</dbReference>
<dbReference type="InterPro" id="IPR003535">
    <property type="entry name" value="Intimin/invasin_bac"/>
</dbReference>
<dbReference type="Gene3D" id="2.60.40.1080">
    <property type="match status" value="2"/>
</dbReference>
<feature type="domain" description="Big-1" evidence="10">
    <location>
        <begin position="1951"/>
        <end position="2043"/>
    </location>
</feature>
<keyword evidence="6" id="KW-1015">Disulfide bond</keyword>
<dbReference type="SMART" id="SM00257">
    <property type="entry name" value="LysM"/>
    <property type="match status" value="1"/>
</dbReference>
<evidence type="ECO:0000256" key="5">
    <source>
        <dbReference type="ARBA" id="ARBA00023136"/>
    </source>
</evidence>
<name>A0ABX7AFT9_9GAMM</name>
<dbReference type="Gene3D" id="2.40.160.160">
    <property type="entry name" value="Inverse autotransporter, beta-domain"/>
    <property type="match status" value="1"/>
</dbReference>
<accession>A0ABX7AFT9</accession>
<feature type="transmembrane region" description="Helical" evidence="9">
    <location>
        <begin position="15"/>
        <end position="37"/>
    </location>
</feature>
<dbReference type="Pfam" id="PF02369">
    <property type="entry name" value="Big_1"/>
    <property type="match status" value="10"/>
</dbReference>
<dbReference type="PRINTS" id="PR01369">
    <property type="entry name" value="INTIMIN"/>
</dbReference>
<dbReference type="PROSITE" id="PS51782">
    <property type="entry name" value="LYSM"/>
    <property type="match status" value="1"/>
</dbReference>
<evidence type="ECO:0000259" key="10">
    <source>
        <dbReference type="PROSITE" id="PS51127"/>
    </source>
</evidence>
<dbReference type="InterPro" id="IPR013783">
    <property type="entry name" value="Ig-like_fold"/>
</dbReference>
<evidence type="ECO:0000256" key="6">
    <source>
        <dbReference type="ARBA" id="ARBA00023157"/>
    </source>
</evidence>
<keyword evidence="9" id="KW-0812">Transmembrane</keyword>
<dbReference type="PROSITE" id="PS51127">
    <property type="entry name" value="BIG1"/>
    <property type="match status" value="9"/>
</dbReference>
<evidence type="ECO:0000256" key="8">
    <source>
        <dbReference type="ARBA" id="ARBA00029955"/>
    </source>
</evidence>
<dbReference type="InterPro" id="IPR051715">
    <property type="entry name" value="Intimin-Invasin_domain"/>
</dbReference>
<feature type="domain" description="Big-1" evidence="10">
    <location>
        <begin position="1050"/>
        <end position="1144"/>
    </location>
</feature>
<dbReference type="GeneID" id="92277222"/>
<feature type="domain" description="Big-1" evidence="10">
    <location>
        <begin position="641"/>
        <end position="731"/>
    </location>
</feature>
<feature type="domain" description="Big-1" evidence="10">
    <location>
        <begin position="946"/>
        <end position="1043"/>
    </location>
</feature>
<evidence type="ECO:0000256" key="2">
    <source>
        <dbReference type="ARBA" id="ARBA00010116"/>
    </source>
</evidence>
<dbReference type="Gene3D" id="3.10.350.10">
    <property type="entry name" value="LysM domain"/>
    <property type="match status" value="1"/>
</dbReference>
<dbReference type="SMART" id="SM00634">
    <property type="entry name" value="BID_1"/>
    <property type="match status" value="13"/>
</dbReference>
<evidence type="ECO:0000256" key="7">
    <source>
        <dbReference type="ARBA" id="ARBA00023237"/>
    </source>
</evidence>
<feature type="domain" description="Big-1" evidence="10">
    <location>
        <begin position="844"/>
        <end position="936"/>
    </location>
</feature>
<feature type="domain" description="LysM" evidence="11">
    <location>
        <begin position="59"/>
        <end position="107"/>
    </location>
</feature>
<comment type="subcellular location">
    <subcellularLocation>
        <location evidence="1">Cell outer membrane</location>
    </subcellularLocation>
</comment>
<dbReference type="PANTHER" id="PTHR39576">
    <property type="entry name" value="ATTACHING AND EFFACING PROTEIN HOMOLOG-RELATED-RELATED"/>
    <property type="match status" value="1"/>
</dbReference>
<dbReference type="InterPro" id="IPR024519">
    <property type="entry name" value="IAT_beta"/>
</dbReference>
<gene>
    <name evidence="12" type="ORF">JI723_00870</name>
</gene>
<keyword evidence="5 9" id="KW-0472">Membrane</keyword>
<dbReference type="EMBL" id="CP067099">
    <property type="protein sequence ID" value="QQO62582.1"/>
    <property type="molecule type" value="Genomic_DNA"/>
</dbReference>
<dbReference type="PANTHER" id="PTHR39576:SF2">
    <property type="entry name" value="ATTACHING AND EFFACING PROTEIN HOMOLOG-RELATED"/>
    <property type="match status" value="1"/>
</dbReference>
<comment type="similarity">
    <text evidence="2">Belongs to the intimin/invasin family.</text>
</comment>
<evidence type="ECO:0000256" key="9">
    <source>
        <dbReference type="SAM" id="Phobius"/>
    </source>
</evidence>
<feature type="domain" description="Big-1" evidence="10">
    <location>
        <begin position="1251"/>
        <end position="1344"/>
    </location>
</feature>
<reference evidence="13" key="1">
    <citation type="submission" date="2021-01" db="EMBL/GenBank/DDBJ databases">
        <title>Providencia vermicola LLDRA6, a soil-borne Mn(II)-oxidizing bacterium, exploits a strategy of superoxide production coupled to hydrogen peroxide consumption to generate Mn oxides, as revealed by transcriptional up-regulation of genes for phenylacetic acid catabolism.</title>
        <authorList>
            <person name="Chen S."/>
            <person name="Ding Z."/>
            <person name="Chen J."/>
            <person name="Luo J."/>
            <person name="Ruan X."/>
            <person name="Li Z."/>
            <person name="Liao F."/>
            <person name="He J."/>
            <person name="Li D."/>
        </authorList>
    </citation>
    <scope>NUCLEOTIDE SEQUENCE [LARGE SCALE GENOMIC DNA]</scope>
    <source>
        <strain evidence="13">LLDRA6</strain>
    </source>
</reference>
<dbReference type="Pfam" id="PF02368">
    <property type="entry name" value="Big_2"/>
    <property type="match status" value="1"/>
</dbReference>
<sequence length="2576" mass="278728">MNTDTHTILPKRLKLVAWLNIAIQVSFPIVSVFTPIISSSQDNIRFLKKENALIDRQTQTYTLSEGENILYVAKKYNMSVDALRELNQFRTFAHGFDKLQAGDELDVPMAALPTIEWHAKTEPETSQNNQEQHIANLASQAGQFLSNNPNKDTAVALARGMASAAANNYLQQWVNHIGNSRIQLDIDEHFALQNSQADLLVPLYDKKEKLLFTQGSLHRTDERTQTNLGLGIRWFQPDYMLGANSFLDYDLSRNHSRIGFGVEYRRDYLKLAANSYHRLSNWQDSKDLEDYQERTANGWDIRSEAWLPSYPHVGAKLSYEQYYGDEVGLFGSDKRGTNPQAVTAGLSYTPFPLFTINAEQRQGTSGEHDSRIGLQVNYQLGTAWQQQINPDNVSALRTLQGSRYDFVDRNNNIVLEYRKKEVISLSINSPITGYAGEEKPLTFTVNSKYGLDHIEWSAPQLIGANGQLIDNKKGEYRVRLPDYQYNKKAVNSYIINAVAIDKKGNRSANTTLQVTVNQAAIYPANTQVSPTKFSLAANGKAQQKITFIIKDKNNQLVDVATNEISLKITSIRPKRIRELMRKSTSSPVTLSEVTRIESGKYSVMVTAGKNPEQVTLTPVVRNTLLTPIDVTLTADSQTPHLTQITVSKNNSVANGKDENHVILVLKDAQNHLLIGHPVKFTATNKAKVPSQQETNEQGEISVPITSTTAGEAVLSIHYGNAAPKTVAMNFTADSTTAKVAIKEGVTIAPDKSVADGTTTKKITIKVTDAHNNAVPNVSVQLKTNNGQFANGKPVDNALITNNNGIAQTTLTSKIAGLADITVTVNGKTYTQKTLFTSDTTSARIKLKVTSPTLAVANGKQPIEVMAILTDSNHNPLPNTAVTWLADPASGVTFDSQTKTDNQGKTVLLVTSTFAGDIKLTAKTANATDQSLTVTFSVDKSTAKIDTANLKITPPNVIADGKSQKTITATVSDAHGNIVPKVNVLFTTTGSGQFVGSKTDKSTIAQTEKNGTATVKLTNTKAEIITVSANVNGNTVDQVTAFLADMTSPKITKLQAKNNHAVADGNAAITFEAYVKDTHGNPIENAIINWSSDHNERDVRMTNTVTKTDKQGIATTAVKSFKAADIIVSASVTGKKTPANPVTFIADKTTAQLAPFDTLPTTIIANGTEKVAIKTRVTDQNGNPVNGIDVNFSANNKAKMFPQTVTSDKDGYVKSDLTTNNIADKITITANINHKTAITSTITSIADIKTATIKLQPVSAKIPASNLGVTSGIKLKAIVKDAKGHLLEGIPVIWSTDFNQFDNDTTQTNAQGETSVTLYGTKAGKTGVTASLLNKASSKEEVTFTAGAANDTNSSLQMSQDSILANGLNISMARLTLKDMWGNPVTGQTIKWSRSNSEVSIKDKGEIGSSGVYQAEVTSNKAGIHPISATINGITKQEKIGAIADISTAMIESINIDGSNTAAANGSAKIKVVVKIKDTATNPVQDAIIGWNTTLGKLSSPTSKADRNGEAEIILTSTEAGKAIVTAQIGGSKQTISSLEFTAGTVSAKKSTATLSASMINAGSGETLLTVEAKDEQGNPLTNLARKIQPSVPAGLITIKSAFKETKLGTYEAKLSATAAKTTQLSIQIDGRKINEEPTLTIQPDSKTAQVKGQIKVSSTSAVAGKDVTYSLELEDKYGNPLKAGEVIFWSANDGTHLSNNQTLTDANGKSHISVVRSNVGDANVVIKLGSNAGYRKDAPVVSFTQAEIDTTKSTVRLAKSTINAGEETLLTVTLKDKYGNLLNNLASDIHVNSTHPNILITPAAAKSTGIYEMKVTSNKLTTAEISVNVLGNALVEKENITVKGDPNSWKISKVEPNNTILKAGDKTGVTYSATVVDQFDNILPYVTVSWHIDGKVEKYDFATTTNASGVAEVTVTSNTIGELVMTATLTKGNSLTANKVTVIQGDMNATNSILTSDKKEIGADSTEIMTLTVKAVDDFNNPIIGGKVTIESNSPNFMIGSPLIDNNDGSYQTTATSNKQGIYTLTAKVNGKPLSKTLMVKSGAANPVLRFDNTQRSLVYSSTVDRGQILKGLPTGAIATWESSNTSIATVNSDGAVKLLKAGNVKITARIQGNGVYNSAQASYELNIDKADPQLQIPNRVINETWGDSRGTVARAVFNNPDTNSAKPAITFSIDNTNIATIDKNNGVITQKKPNSKTATITVESEETEQFKAAKQQIFYQLGKSRFTVAFSNSIEKMTDNIHTFNLQKTTQKIPNYADIVWTSGNESAIKLKPNGSIERLQAGQASLTMKVNSNDYFEESSHSYTAKIYTKPNVTINSIDYGNNGDNVTHADKWAPVYTDDKVKVSWSSKSNSEFDKAKKVIINFKVDGSTKYSQTYDKFTGNIVTEFSPNKEYINKKLNIEFIAESDTDFNIPRKEVSIVPILGTAPADIGTIKTTTVTGYFNQGVVGFPEESRCKSNHFENQRYAIIFPVIEISYNHKGKSLLQDISVESTIYSSKYSGSSSRSNDIHYPKIEQPDANNKYQYAWSELKKYKAYEIKNDCWTSHKGKGKVDTTLDFLGTTTHKEFDFSWSGDP</sequence>
<keyword evidence="4" id="KW-0843">Virulence</keyword>
<evidence type="ECO:0000256" key="4">
    <source>
        <dbReference type="ARBA" id="ARBA00023026"/>
    </source>
</evidence>
<feature type="domain" description="Big-1" evidence="10">
    <location>
        <begin position="1651"/>
        <end position="1744"/>
    </location>
</feature>
<evidence type="ECO:0000313" key="13">
    <source>
        <dbReference type="Proteomes" id="UP000596157"/>
    </source>
</evidence>
<feature type="domain" description="Big-1" evidence="10">
    <location>
        <begin position="1450"/>
        <end position="1541"/>
    </location>
</feature>
<evidence type="ECO:0000313" key="12">
    <source>
        <dbReference type="EMBL" id="QQO62582.1"/>
    </source>
</evidence>
<keyword evidence="7" id="KW-0998">Cell outer membrane</keyword>
<proteinExistence type="inferred from homology"/>
<dbReference type="InterPro" id="IPR015217">
    <property type="entry name" value="Invasin_dom_3"/>
</dbReference>
<evidence type="ECO:0000259" key="11">
    <source>
        <dbReference type="PROSITE" id="PS51782"/>
    </source>
</evidence>
<dbReference type="RefSeq" id="WP_337979711.1">
    <property type="nucleotide sequence ID" value="NZ_CP067099.1"/>
</dbReference>
<dbReference type="SUPFAM" id="SSF49373">
    <property type="entry name" value="Invasin/intimin cell-adhesion fragments"/>
    <property type="match status" value="16"/>
</dbReference>
<dbReference type="Pfam" id="PF09134">
    <property type="entry name" value="Invasin_D3"/>
    <property type="match status" value="3"/>
</dbReference>
<dbReference type="Pfam" id="PF11924">
    <property type="entry name" value="IAT_beta"/>
    <property type="match status" value="1"/>
</dbReference>
<dbReference type="CDD" id="cd00118">
    <property type="entry name" value="LysM"/>
    <property type="match status" value="1"/>
</dbReference>